<dbReference type="InParanoid" id="G4TQ03"/>
<comment type="caution">
    <text evidence="1">The sequence shown here is derived from an EMBL/GenBank/DDBJ whole genome shotgun (WGS) entry which is preliminary data.</text>
</comment>
<dbReference type="HOGENOM" id="CLU_1210242_0_0_1"/>
<protein>
    <submittedName>
        <fullName evidence="1">Uncharacterized protein</fullName>
    </submittedName>
</protein>
<dbReference type="Proteomes" id="UP000007148">
    <property type="component" value="Unassembled WGS sequence"/>
</dbReference>
<proteinExistence type="predicted"/>
<keyword evidence="2" id="KW-1185">Reference proteome</keyword>
<dbReference type="AlphaFoldDB" id="G4TQ03"/>
<organism evidence="1 2">
    <name type="scientific">Serendipita indica (strain DSM 11827)</name>
    <name type="common">Root endophyte fungus</name>
    <name type="synonym">Piriformospora indica</name>
    <dbReference type="NCBI Taxonomy" id="1109443"/>
    <lineage>
        <taxon>Eukaryota</taxon>
        <taxon>Fungi</taxon>
        <taxon>Dikarya</taxon>
        <taxon>Basidiomycota</taxon>
        <taxon>Agaricomycotina</taxon>
        <taxon>Agaricomycetes</taxon>
        <taxon>Sebacinales</taxon>
        <taxon>Serendipitaceae</taxon>
        <taxon>Serendipita</taxon>
    </lineage>
</organism>
<evidence type="ECO:0000313" key="1">
    <source>
        <dbReference type="EMBL" id="CCA73396.1"/>
    </source>
</evidence>
<sequence length="229" mass="25544">MLLRPRLFASSLNSLSLSHIARSLTLGIINIISIPIDLESNGQPVDVYSAGCFAIRCPNWATTFVFFESYRRRIPPFNLDMEKDKVYPWVIRLPILYGDDKSLHRLCCSTPSPPCSLWLRVYTRPLRGLDAFHKGILVTLDLLTWNGPNGPTAGSGRARSAAAGTFVDPPLSALKTSLLVLDIEATLDVALYYPPGPSQKKVPSLHMYQQLVTQFSQLHGRYFFLPSAH</sequence>
<dbReference type="EMBL" id="CAFZ01000222">
    <property type="protein sequence ID" value="CCA73396.1"/>
    <property type="molecule type" value="Genomic_DNA"/>
</dbReference>
<evidence type="ECO:0000313" key="2">
    <source>
        <dbReference type="Proteomes" id="UP000007148"/>
    </source>
</evidence>
<reference evidence="1 2" key="1">
    <citation type="journal article" date="2011" name="PLoS Pathog.">
        <title>Endophytic Life Strategies Decoded by Genome and Transcriptome Analyses of the Mutualistic Root Symbiont Piriformospora indica.</title>
        <authorList>
            <person name="Zuccaro A."/>
            <person name="Lahrmann U."/>
            <person name="Guldener U."/>
            <person name="Langen G."/>
            <person name="Pfiffi S."/>
            <person name="Biedenkopf D."/>
            <person name="Wong P."/>
            <person name="Samans B."/>
            <person name="Grimm C."/>
            <person name="Basiewicz M."/>
            <person name="Murat C."/>
            <person name="Martin F."/>
            <person name="Kogel K.H."/>
        </authorList>
    </citation>
    <scope>NUCLEOTIDE SEQUENCE [LARGE SCALE GENOMIC DNA]</scope>
    <source>
        <strain evidence="1 2">DSM 11827</strain>
    </source>
</reference>
<accession>G4TQ03</accession>
<name>G4TQ03_SERID</name>
<gene>
    <name evidence="1" type="ORF">PIIN_07350</name>
</gene>